<organism evidence="9 10">
    <name type="scientific">Lysinibacter cavernae</name>
    <dbReference type="NCBI Taxonomy" id="1640652"/>
    <lineage>
        <taxon>Bacteria</taxon>
        <taxon>Bacillati</taxon>
        <taxon>Actinomycetota</taxon>
        <taxon>Actinomycetes</taxon>
        <taxon>Micrococcales</taxon>
        <taxon>Microbacteriaceae</taxon>
        <taxon>Lysinibacter</taxon>
    </lineage>
</organism>
<accession>A0A7X5QZ42</accession>
<keyword evidence="5 8" id="KW-0812">Transmembrane</keyword>
<comment type="subcellular location">
    <subcellularLocation>
        <location evidence="1">Cell membrane</location>
        <topology evidence="1">Multi-pass membrane protein</topology>
    </subcellularLocation>
</comment>
<dbReference type="RefSeq" id="WP_208402408.1">
    <property type="nucleotide sequence ID" value="NZ_JAAMOX010000001.1"/>
</dbReference>
<dbReference type="Pfam" id="PF03591">
    <property type="entry name" value="AzlC"/>
    <property type="match status" value="1"/>
</dbReference>
<keyword evidence="10" id="KW-1185">Reference proteome</keyword>
<evidence type="ECO:0000256" key="2">
    <source>
        <dbReference type="ARBA" id="ARBA00010735"/>
    </source>
</evidence>
<reference evidence="9 10" key="1">
    <citation type="submission" date="2020-02" db="EMBL/GenBank/DDBJ databases">
        <title>Sequencing the genomes of 1000 actinobacteria strains.</title>
        <authorList>
            <person name="Klenk H.-P."/>
        </authorList>
    </citation>
    <scope>NUCLEOTIDE SEQUENCE [LARGE SCALE GENOMIC DNA]</scope>
    <source>
        <strain evidence="9 10">DSM 27960</strain>
    </source>
</reference>
<sequence>MSPPLDGQPPSADRMTEPRLRRAARRHEILLGFRDASTAGFAMVPLGIAFGLLVAQSPLDWWWTPIISIGVYAGSLEFLAVGLLVVGTPLLTIAVTTFLVNFRHVFYSLTFPLDRVRGKWARFYSMYSLTDEAYALTAVTDRSVLTSTRILSMQFFCQFYWVIGGLIGVLIGEALPFALVGIDFALTALFAVLTLDAFWANRDIGAPLLAALSAAVALLVAPGQMLVVAMGLFVLLLIVRYLVSGRRVAAAAMDSGVAVAHEPNLDGVNNTDSPLGEAGHNA</sequence>
<comment type="caution">
    <text evidence="9">The sequence shown here is derived from an EMBL/GenBank/DDBJ whole genome shotgun (WGS) entry which is preliminary data.</text>
</comment>
<protein>
    <submittedName>
        <fullName evidence="9">4-azaleucine resistance transporter AzlC</fullName>
    </submittedName>
</protein>
<proteinExistence type="inferred from homology"/>
<evidence type="ECO:0000256" key="5">
    <source>
        <dbReference type="ARBA" id="ARBA00022692"/>
    </source>
</evidence>
<evidence type="ECO:0000256" key="3">
    <source>
        <dbReference type="ARBA" id="ARBA00022448"/>
    </source>
</evidence>
<comment type="similarity">
    <text evidence="2">Belongs to the AzlC family.</text>
</comment>
<feature type="transmembrane region" description="Helical" evidence="8">
    <location>
        <begin position="150"/>
        <end position="171"/>
    </location>
</feature>
<dbReference type="Proteomes" id="UP000541033">
    <property type="component" value="Unassembled WGS sequence"/>
</dbReference>
<dbReference type="InterPro" id="IPR011606">
    <property type="entry name" value="Brnchd-chn_aa_trnsp_permease"/>
</dbReference>
<dbReference type="GO" id="GO:0005886">
    <property type="term" value="C:plasma membrane"/>
    <property type="evidence" value="ECO:0007669"/>
    <property type="project" value="UniProtKB-SubCell"/>
</dbReference>
<evidence type="ECO:0000256" key="8">
    <source>
        <dbReference type="SAM" id="Phobius"/>
    </source>
</evidence>
<keyword evidence="3" id="KW-0813">Transport</keyword>
<evidence type="ECO:0000256" key="6">
    <source>
        <dbReference type="ARBA" id="ARBA00022989"/>
    </source>
</evidence>
<keyword evidence="6 8" id="KW-1133">Transmembrane helix</keyword>
<evidence type="ECO:0000256" key="7">
    <source>
        <dbReference type="ARBA" id="ARBA00023136"/>
    </source>
</evidence>
<feature type="transmembrane region" description="Helical" evidence="8">
    <location>
        <begin position="177"/>
        <end position="197"/>
    </location>
</feature>
<dbReference type="EMBL" id="JAAMOX010000001">
    <property type="protein sequence ID" value="NIH52505.1"/>
    <property type="molecule type" value="Genomic_DNA"/>
</dbReference>
<feature type="transmembrane region" description="Helical" evidence="8">
    <location>
        <begin position="226"/>
        <end position="243"/>
    </location>
</feature>
<name>A0A7X5QZ42_9MICO</name>
<evidence type="ECO:0000313" key="9">
    <source>
        <dbReference type="EMBL" id="NIH52505.1"/>
    </source>
</evidence>
<feature type="transmembrane region" description="Helical" evidence="8">
    <location>
        <begin position="78"/>
        <end position="100"/>
    </location>
</feature>
<keyword evidence="4" id="KW-1003">Cell membrane</keyword>
<evidence type="ECO:0000256" key="4">
    <source>
        <dbReference type="ARBA" id="ARBA00022475"/>
    </source>
</evidence>
<keyword evidence="7 8" id="KW-0472">Membrane</keyword>
<gene>
    <name evidence="9" type="ORF">FHX76_000373</name>
</gene>
<evidence type="ECO:0000313" key="10">
    <source>
        <dbReference type="Proteomes" id="UP000541033"/>
    </source>
</evidence>
<feature type="transmembrane region" description="Helical" evidence="8">
    <location>
        <begin position="29"/>
        <end position="55"/>
    </location>
</feature>
<dbReference type="AlphaFoldDB" id="A0A7X5QZ42"/>
<dbReference type="PANTHER" id="PTHR34979:SF1">
    <property type="entry name" value="INNER MEMBRANE PROTEIN YGAZ"/>
    <property type="match status" value="1"/>
</dbReference>
<feature type="transmembrane region" description="Helical" evidence="8">
    <location>
        <begin position="204"/>
        <end position="220"/>
    </location>
</feature>
<evidence type="ECO:0000256" key="1">
    <source>
        <dbReference type="ARBA" id="ARBA00004651"/>
    </source>
</evidence>
<dbReference type="PANTHER" id="PTHR34979">
    <property type="entry name" value="INNER MEMBRANE PROTEIN YGAZ"/>
    <property type="match status" value="1"/>
</dbReference>
<dbReference type="GO" id="GO:1903785">
    <property type="term" value="P:L-valine transmembrane transport"/>
    <property type="evidence" value="ECO:0007669"/>
    <property type="project" value="TreeGrafter"/>
</dbReference>